<dbReference type="EMBL" id="BQNB010009430">
    <property type="protein sequence ID" value="GJS63421.1"/>
    <property type="molecule type" value="Genomic_DNA"/>
</dbReference>
<evidence type="ECO:0000313" key="3">
    <source>
        <dbReference type="Proteomes" id="UP001151760"/>
    </source>
</evidence>
<protein>
    <submittedName>
        <fullName evidence="2">Uncharacterized protein</fullName>
    </submittedName>
</protein>
<sequence length="486" mass="52984">MSDSKDSTVTCTAISSPFGGLSDIGSSGVDGPPVRPVDPYVYVVAAFQSPPSPNYVSGPEYPPSPEFVPEPVYPEFMPLEDDILSAEEQSLPAAISPTADSPGYVPESDPEDGDDEDPEKDPADYPADGGDDGDDEDESSDDDEDDDDHAPSTEKTESFETDESAATPPPHPVYRVTARISIRDEPPTPFWSDTEVVRLLAIPTPPPSPLSPWSSPLPQIPSPLLPLILSPLPVSPPLPLSPPPLPVSPTYPLGYRAAMIRLRAEAPSTSHSPPPHIILSHTKADTPPSGTPPLLPVPAPTSSLSLLLPSADHGAYEVGESSSAPTARPPGGFRADYGFVATMDREIMRDLERDVGYGITDTWDEMLVDMQGAPATDDTELGRRMTEFATRFRQDTYEIYVRLDDKQTERQLMAGRLNMLYRDRRAHARTALLMERERLGCLERLGDDLWTLAADRRRQAAITELLAADHRRHAQFIKALKLLKAL</sequence>
<proteinExistence type="predicted"/>
<gene>
    <name evidence="2" type="ORF">Tco_0677985</name>
</gene>
<feature type="compositionally biased region" description="Acidic residues" evidence="1">
    <location>
        <begin position="108"/>
        <end position="119"/>
    </location>
</feature>
<feature type="compositionally biased region" description="Acidic residues" evidence="1">
    <location>
        <begin position="129"/>
        <end position="148"/>
    </location>
</feature>
<dbReference type="Proteomes" id="UP001151760">
    <property type="component" value="Unassembled WGS sequence"/>
</dbReference>
<organism evidence="2 3">
    <name type="scientific">Tanacetum coccineum</name>
    <dbReference type="NCBI Taxonomy" id="301880"/>
    <lineage>
        <taxon>Eukaryota</taxon>
        <taxon>Viridiplantae</taxon>
        <taxon>Streptophyta</taxon>
        <taxon>Embryophyta</taxon>
        <taxon>Tracheophyta</taxon>
        <taxon>Spermatophyta</taxon>
        <taxon>Magnoliopsida</taxon>
        <taxon>eudicotyledons</taxon>
        <taxon>Gunneridae</taxon>
        <taxon>Pentapetalae</taxon>
        <taxon>asterids</taxon>
        <taxon>campanulids</taxon>
        <taxon>Asterales</taxon>
        <taxon>Asteraceae</taxon>
        <taxon>Asteroideae</taxon>
        <taxon>Anthemideae</taxon>
        <taxon>Anthemidinae</taxon>
        <taxon>Tanacetum</taxon>
    </lineage>
</organism>
<evidence type="ECO:0000313" key="2">
    <source>
        <dbReference type="EMBL" id="GJS63421.1"/>
    </source>
</evidence>
<accession>A0ABQ4XF41</accession>
<feature type="region of interest" description="Disordered" evidence="1">
    <location>
        <begin position="1"/>
        <end position="23"/>
    </location>
</feature>
<reference evidence="2" key="2">
    <citation type="submission" date="2022-01" db="EMBL/GenBank/DDBJ databases">
        <authorList>
            <person name="Yamashiro T."/>
            <person name="Shiraishi A."/>
            <person name="Satake H."/>
            <person name="Nakayama K."/>
        </authorList>
    </citation>
    <scope>NUCLEOTIDE SEQUENCE</scope>
</reference>
<reference evidence="2" key="1">
    <citation type="journal article" date="2022" name="Int. J. Mol. Sci.">
        <title>Draft Genome of Tanacetum Coccineum: Genomic Comparison of Closely Related Tanacetum-Family Plants.</title>
        <authorList>
            <person name="Yamashiro T."/>
            <person name="Shiraishi A."/>
            <person name="Nakayama K."/>
            <person name="Satake H."/>
        </authorList>
    </citation>
    <scope>NUCLEOTIDE SEQUENCE</scope>
</reference>
<feature type="compositionally biased region" description="Pro residues" evidence="1">
    <location>
        <begin position="60"/>
        <end position="72"/>
    </location>
</feature>
<keyword evidence="3" id="KW-1185">Reference proteome</keyword>
<evidence type="ECO:0000256" key="1">
    <source>
        <dbReference type="SAM" id="MobiDB-lite"/>
    </source>
</evidence>
<comment type="caution">
    <text evidence="2">The sequence shown here is derived from an EMBL/GenBank/DDBJ whole genome shotgun (WGS) entry which is preliminary data.</text>
</comment>
<feature type="region of interest" description="Disordered" evidence="1">
    <location>
        <begin position="49"/>
        <end position="173"/>
    </location>
</feature>
<name>A0ABQ4XF41_9ASTR</name>
<feature type="compositionally biased region" description="Basic and acidic residues" evidence="1">
    <location>
        <begin position="149"/>
        <end position="158"/>
    </location>
</feature>